<feature type="transmembrane region" description="Helical" evidence="8">
    <location>
        <begin position="344"/>
        <end position="363"/>
    </location>
</feature>
<evidence type="ECO:0000313" key="9">
    <source>
        <dbReference type="EMBL" id="MCK0085744.1"/>
    </source>
</evidence>
<keyword evidence="2" id="KW-0813">Transport</keyword>
<feature type="transmembrane region" description="Helical" evidence="8">
    <location>
        <begin position="163"/>
        <end position="182"/>
    </location>
</feature>
<evidence type="ECO:0000256" key="8">
    <source>
        <dbReference type="SAM" id="Phobius"/>
    </source>
</evidence>
<name>A0AAW5EZM2_CLOSY</name>
<dbReference type="Pfam" id="PF03222">
    <property type="entry name" value="Trp_Tyr_perm"/>
    <property type="match status" value="1"/>
</dbReference>
<sequence>MGENEKKEGTQPKYEEGALKIHKLTQAEVVFSVVGCGIGSGCLGTAYSARLAGLPVLVFWFIVTGILTLFSMMYVAETTLRTRTLVQLPGLAERYLGPAGSILIFIAVVINSLSCMIAYFSGSGNILNELLGVPDWVGTLIFLIPAAGVAWFGLKAMGVGNKLMSIGMIVMLVVLTAASMIAKNGDLSRIFQSNWTYAIPIFNVAAFSYIGQYLVPDLARGLSHDPKKLAPAIALGQLIVCVLLIIVPMGVMYITPAEDLTQVATIAWGRSLGLWALYIANIFALIAMLTSYWAISQTLLSNIVDKFKFHSDEDVKIRLPITIVIVGIPLALTLSGAVGFVDAIYFSGTFAGAIMAILPIFMLKGARKKGEIEPDWNCGWMYNSFIQGIIILLYSGTIVYAILGAFKLLPAGW</sequence>
<dbReference type="Proteomes" id="UP001300871">
    <property type="component" value="Unassembled WGS sequence"/>
</dbReference>
<reference evidence="10" key="2">
    <citation type="submission" date="2023-01" db="EMBL/GenBank/DDBJ databases">
        <title>Human gut microbiome strain richness.</title>
        <authorList>
            <person name="Chen-Liaw A."/>
        </authorList>
    </citation>
    <scope>NUCLEOTIDE SEQUENCE</scope>
    <source>
        <strain evidence="10">B1_m1001713B170214d0_201011</strain>
    </source>
</reference>
<dbReference type="Gene3D" id="1.20.1740.10">
    <property type="entry name" value="Amino acid/polyamine transporter I"/>
    <property type="match status" value="1"/>
</dbReference>
<dbReference type="PANTHER" id="PTHR32195">
    <property type="entry name" value="OS07G0662800 PROTEIN"/>
    <property type="match status" value="1"/>
</dbReference>
<comment type="subcellular location">
    <subcellularLocation>
        <location evidence="1">Cell inner membrane</location>
        <topology evidence="1">Multi-pass membrane protein</topology>
    </subcellularLocation>
</comment>
<accession>A0AAW5EZM2</accession>
<dbReference type="EMBL" id="JAQLGM010000010">
    <property type="protein sequence ID" value="MDB1999789.1"/>
    <property type="molecule type" value="Genomic_DNA"/>
</dbReference>
<protein>
    <submittedName>
        <fullName evidence="9">Amino acid permease</fullName>
    </submittedName>
    <submittedName>
        <fullName evidence="10">Aromatic amino acid transport family protein</fullName>
    </submittedName>
</protein>
<evidence type="ECO:0000313" key="10">
    <source>
        <dbReference type="EMBL" id="MDB1999789.1"/>
    </source>
</evidence>
<reference evidence="9" key="1">
    <citation type="journal article" date="2022" name="Cell Host Microbe">
        <title>Colonization of the live biotherapeutic product VE303 and modulation of the microbiota and metabolites in healthy volunteers.</title>
        <authorList>
            <person name="Dsouza M."/>
            <person name="Menon R."/>
            <person name="Crossette E."/>
            <person name="Bhattarai S.K."/>
            <person name="Schneider J."/>
            <person name="Kim Y.G."/>
            <person name="Reddy S."/>
            <person name="Caballero S."/>
            <person name="Felix C."/>
            <person name="Cornacchione L."/>
            <person name="Hendrickson J."/>
            <person name="Watson A.R."/>
            <person name="Minot S.S."/>
            <person name="Greenfield N."/>
            <person name="Schopf L."/>
            <person name="Szabady R."/>
            <person name="Patarroyo J."/>
            <person name="Smith W."/>
            <person name="Harrison P."/>
            <person name="Kuijper E.J."/>
            <person name="Kelly C.P."/>
            <person name="Olle B."/>
            <person name="Bobilev D."/>
            <person name="Silber J.L."/>
            <person name="Bucci V."/>
            <person name="Roberts B."/>
            <person name="Faith J."/>
            <person name="Norman J.M."/>
        </authorList>
    </citation>
    <scope>NUCLEOTIDE SEQUENCE</scope>
    <source>
        <strain evidence="9">VE303-04</strain>
    </source>
</reference>
<evidence type="ECO:0000256" key="6">
    <source>
        <dbReference type="ARBA" id="ARBA00022989"/>
    </source>
</evidence>
<evidence type="ECO:0000256" key="4">
    <source>
        <dbReference type="ARBA" id="ARBA00022519"/>
    </source>
</evidence>
<feature type="transmembrane region" description="Helical" evidence="8">
    <location>
        <begin position="275"/>
        <end position="296"/>
    </location>
</feature>
<feature type="transmembrane region" description="Helical" evidence="8">
    <location>
        <begin position="384"/>
        <end position="406"/>
    </location>
</feature>
<gene>
    <name evidence="9" type="ORF">K5I21_07655</name>
    <name evidence="10" type="ORF">PM006_06210</name>
</gene>
<dbReference type="AlphaFoldDB" id="A0AAW5EZM2"/>
<evidence type="ECO:0000256" key="2">
    <source>
        <dbReference type="ARBA" id="ARBA00022448"/>
    </source>
</evidence>
<feature type="transmembrane region" description="Helical" evidence="8">
    <location>
        <begin position="136"/>
        <end position="154"/>
    </location>
</feature>
<dbReference type="PANTHER" id="PTHR32195:SF26">
    <property type="entry name" value="TRYPTOPHAN OR TYROSINE TRANSPORTER PROTEIN"/>
    <property type="match status" value="1"/>
</dbReference>
<dbReference type="RefSeq" id="WP_004462301.1">
    <property type="nucleotide sequence ID" value="NZ_CABHNX010000079.1"/>
</dbReference>
<keyword evidence="5 8" id="KW-0812">Transmembrane</keyword>
<feature type="transmembrane region" description="Helical" evidence="8">
    <location>
        <begin position="317"/>
        <end position="338"/>
    </location>
</feature>
<keyword evidence="4" id="KW-0997">Cell inner membrane</keyword>
<evidence type="ECO:0000313" key="11">
    <source>
        <dbReference type="Proteomes" id="UP001203136"/>
    </source>
</evidence>
<evidence type="ECO:0000256" key="1">
    <source>
        <dbReference type="ARBA" id="ARBA00004429"/>
    </source>
</evidence>
<dbReference type="EMBL" id="JAINVB010000001">
    <property type="protein sequence ID" value="MCK0085744.1"/>
    <property type="molecule type" value="Genomic_DNA"/>
</dbReference>
<dbReference type="GO" id="GO:0005886">
    <property type="term" value="C:plasma membrane"/>
    <property type="evidence" value="ECO:0007669"/>
    <property type="project" value="UniProtKB-SubCell"/>
</dbReference>
<keyword evidence="6 8" id="KW-1133">Transmembrane helix</keyword>
<feature type="transmembrane region" description="Helical" evidence="8">
    <location>
        <begin position="194"/>
        <end position="211"/>
    </location>
</feature>
<evidence type="ECO:0000256" key="7">
    <source>
        <dbReference type="ARBA" id="ARBA00023136"/>
    </source>
</evidence>
<keyword evidence="7 8" id="KW-0472">Membrane</keyword>
<feature type="transmembrane region" description="Helical" evidence="8">
    <location>
        <begin position="54"/>
        <end position="75"/>
    </location>
</feature>
<feature type="transmembrane region" description="Helical" evidence="8">
    <location>
        <begin position="232"/>
        <end position="255"/>
    </location>
</feature>
<dbReference type="GO" id="GO:0003333">
    <property type="term" value="P:amino acid transmembrane transport"/>
    <property type="evidence" value="ECO:0007669"/>
    <property type="project" value="InterPro"/>
</dbReference>
<organism evidence="9 11">
    <name type="scientific">Clostridium symbiosum</name>
    <name type="common">Bacteroides symbiosus</name>
    <dbReference type="NCBI Taxonomy" id="1512"/>
    <lineage>
        <taxon>Bacteria</taxon>
        <taxon>Bacillati</taxon>
        <taxon>Bacillota</taxon>
        <taxon>Clostridia</taxon>
        <taxon>Lachnospirales</taxon>
        <taxon>Lachnospiraceae</taxon>
        <taxon>Otoolea</taxon>
    </lineage>
</organism>
<comment type="caution">
    <text evidence="9">The sequence shown here is derived from an EMBL/GenBank/DDBJ whole genome shotgun (WGS) entry which is preliminary data.</text>
</comment>
<dbReference type="Proteomes" id="UP001203136">
    <property type="component" value="Unassembled WGS sequence"/>
</dbReference>
<dbReference type="InterPro" id="IPR018227">
    <property type="entry name" value="Amino_acid_transport_2"/>
</dbReference>
<feature type="transmembrane region" description="Helical" evidence="8">
    <location>
        <begin position="29"/>
        <end position="48"/>
    </location>
</feature>
<feature type="transmembrane region" description="Helical" evidence="8">
    <location>
        <begin position="95"/>
        <end position="120"/>
    </location>
</feature>
<keyword evidence="3" id="KW-1003">Cell membrane</keyword>
<evidence type="ECO:0000256" key="5">
    <source>
        <dbReference type="ARBA" id="ARBA00022692"/>
    </source>
</evidence>
<evidence type="ECO:0000256" key="3">
    <source>
        <dbReference type="ARBA" id="ARBA00022475"/>
    </source>
</evidence>
<proteinExistence type="predicted"/>